<dbReference type="RefSeq" id="WP_090270041.1">
    <property type="nucleotide sequence ID" value="NZ_FOEP01000007.1"/>
</dbReference>
<keyword evidence="1" id="KW-0472">Membrane</keyword>
<name>A0A1H9GDL1_9RHOB</name>
<evidence type="ECO:0000256" key="1">
    <source>
        <dbReference type="SAM" id="Phobius"/>
    </source>
</evidence>
<dbReference type="OrthoDB" id="7876754at2"/>
<keyword evidence="1" id="KW-0812">Transmembrane</keyword>
<accession>A0A1H9GDL1</accession>
<keyword evidence="3" id="KW-1185">Reference proteome</keyword>
<proteinExistence type="predicted"/>
<keyword evidence="1" id="KW-1133">Transmembrane helix</keyword>
<dbReference type="Proteomes" id="UP000198634">
    <property type="component" value="Unassembled WGS sequence"/>
</dbReference>
<dbReference type="AlphaFoldDB" id="A0A1H9GDL1"/>
<sequence>MRILSMIITVFPGTVLANTFDRPVPQAQSATAEFWFALASLALVAALWAVHRLVRRS</sequence>
<dbReference type="STRING" id="657014.SAMN04488092_107136"/>
<evidence type="ECO:0008006" key="4">
    <source>
        <dbReference type="Google" id="ProtNLM"/>
    </source>
</evidence>
<organism evidence="2 3">
    <name type="scientific">Thalassovita taeanensis</name>
    <dbReference type="NCBI Taxonomy" id="657014"/>
    <lineage>
        <taxon>Bacteria</taxon>
        <taxon>Pseudomonadati</taxon>
        <taxon>Pseudomonadota</taxon>
        <taxon>Alphaproteobacteria</taxon>
        <taxon>Rhodobacterales</taxon>
        <taxon>Roseobacteraceae</taxon>
        <taxon>Thalassovita</taxon>
    </lineage>
</organism>
<gene>
    <name evidence="2" type="ORF">SAMN04488092_107136</name>
</gene>
<evidence type="ECO:0000313" key="2">
    <source>
        <dbReference type="EMBL" id="SEQ48166.1"/>
    </source>
</evidence>
<dbReference type="EMBL" id="FOEP01000007">
    <property type="protein sequence ID" value="SEQ48166.1"/>
    <property type="molecule type" value="Genomic_DNA"/>
</dbReference>
<feature type="transmembrane region" description="Helical" evidence="1">
    <location>
        <begin position="33"/>
        <end position="54"/>
    </location>
</feature>
<protein>
    <recommendedName>
        <fullName evidence="4">Protein NnrT</fullName>
    </recommendedName>
</protein>
<reference evidence="2 3" key="1">
    <citation type="submission" date="2016-10" db="EMBL/GenBank/DDBJ databases">
        <authorList>
            <person name="de Groot N.N."/>
        </authorList>
    </citation>
    <scope>NUCLEOTIDE SEQUENCE [LARGE SCALE GENOMIC DNA]</scope>
    <source>
        <strain evidence="2 3">DSM 22007</strain>
    </source>
</reference>
<evidence type="ECO:0000313" key="3">
    <source>
        <dbReference type="Proteomes" id="UP000198634"/>
    </source>
</evidence>